<evidence type="ECO:0000313" key="2">
    <source>
        <dbReference type="Proteomes" id="UP001229346"/>
    </source>
</evidence>
<proteinExistence type="predicted"/>
<dbReference type="Gene3D" id="3.40.630.30">
    <property type="match status" value="1"/>
</dbReference>
<gene>
    <name evidence="1" type="ORF">J2T15_003480</name>
</gene>
<dbReference type="EMBL" id="JAUSSU010000006">
    <property type="protein sequence ID" value="MDQ0114037.1"/>
    <property type="molecule type" value="Genomic_DNA"/>
</dbReference>
<reference evidence="1 2" key="1">
    <citation type="submission" date="2023-07" db="EMBL/GenBank/DDBJ databases">
        <title>Sorghum-associated microbial communities from plants grown in Nebraska, USA.</title>
        <authorList>
            <person name="Schachtman D."/>
        </authorList>
    </citation>
    <scope>NUCLEOTIDE SEQUENCE [LARGE SCALE GENOMIC DNA]</scope>
    <source>
        <strain evidence="1 2">CC482</strain>
    </source>
</reference>
<keyword evidence="2" id="KW-1185">Reference proteome</keyword>
<evidence type="ECO:0000313" key="1">
    <source>
        <dbReference type="EMBL" id="MDQ0114037.1"/>
    </source>
</evidence>
<organism evidence="1 2">
    <name type="scientific">Paenibacillus harenae</name>
    <dbReference type="NCBI Taxonomy" id="306543"/>
    <lineage>
        <taxon>Bacteria</taxon>
        <taxon>Bacillati</taxon>
        <taxon>Bacillota</taxon>
        <taxon>Bacilli</taxon>
        <taxon>Bacillales</taxon>
        <taxon>Paenibacillaceae</taxon>
        <taxon>Paenibacillus</taxon>
    </lineage>
</organism>
<evidence type="ECO:0008006" key="3">
    <source>
        <dbReference type="Google" id="ProtNLM"/>
    </source>
</evidence>
<sequence>MNEILIQKVNHLDTRKLLLLVEESTSEGFRHLKRLVNDYETGVNKFDKDGEAVFIAYQNNDIV</sequence>
<dbReference type="RefSeq" id="WP_307205336.1">
    <property type="nucleotide sequence ID" value="NZ_JAUSSU010000006.1"/>
</dbReference>
<comment type="caution">
    <text evidence="1">The sequence shown here is derived from an EMBL/GenBank/DDBJ whole genome shotgun (WGS) entry which is preliminary data.</text>
</comment>
<dbReference type="Proteomes" id="UP001229346">
    <property type="component" value="Unassembled WGS sequence"/>
</dbReference>
<accession>A0ABT9U328</accession>
<protein>
    <recommendedName>
        <fullName evidence="3">GNAT family N-acetyltransferase</fullName>
    </recommendedName>
</protein>
<name>A0ABT9U328_PAEHA</name>